<dbReference type="FunFam" id="1.25.40.10:FF:001810">
    <property type="entry name" value="Pentatricopeptide repeat-containing protein mitochondrial"/>
    <property type="match status" value="1"/>
</dbReference>
<reference evidence="4" key="1">
    <citation type="submission" date="2020-10" db="EMBL/GenBank/DDBJ databases">
        <authorList>
            <person name="Han B."/>
            <person name="Lu T."/>
            <person name="Zhao Q."/>
            <person name="Huang X."/>
            <person name="Zhao Y."/>
        </authorList>
    </citation>
    <scope>NUCLEOTIDE SEQUENCE</scope>
</reference>
<dbReference type="FunFam" id="1.25.40.10:FF:000125">
    <property type="entry name" value="Pentatricopeptide repeat-containing protein"/>
    <property type="match status" value="1"/>
</dbReference>
<proteinExistence type="predicted"/>
<gene>
    <name evidence="4" type="ORF">NCGR_LOCUS5200</name>
</gene>
<dbReference type="Pfam" id="PF20431">
    <property type="entry name" value="E_motif"/>
    <property type="match status" value="1"/>
</dbReference>
<evidence type="ECO:0000313" key="4">
    <source>
        <dbReference type="EMBL" id="CAD6207702.1"/>
    </source>
</evidence>
<dbReference type="Pfam" id="PF13812">
    <property type="entry name" value="PPR_3"/>
    <property type="match status" value="1"/>
</dbReference>
<dbReference type="Pfam" id="PF12854">
    <property type="entry name" value="PPR_1"/>
    <property type="match status" value="1"/>
</dbReference>
<dbReference type="GO" id="GO:0009451">
    <property type="term" value="P:RNA modification"/>
    <property type="evidence" value="ECO:0007669"/>
    <property type="project" value="InterPro"/>
</dbReference>
<dbReference type="EMBL" id="CAJGYO010000001">
    <property type="protein sequence ID" value="CAD6207702.1"/>
    <property type="molecule type" value="Genomic_DNA"/>
</dbReference>
<dbReference type="NCBIfam" id="TIGR00756">
    <property type="entry name" value="PPR"/>
    <property type="match status" value="7"/>
</dbReference>
<feature type="repeat" description="PPR" evidence="3">
    <location>
        <begin position="467"/>
        <end position="501"/>
    </location>
</feature>
<organism evidence="4 5">
    <name type="scientific">Miscanthus lutarioriparius</name>
    <dbReference type="NCBI Taxonomy" id="422564"/>
    <lineage>
        <taxon>Eukaryota</taxon>
        <taxon>Viridiplantae</taxon>
        <taxon>Streptophyta</taxon>
        <taxon>Embryophyta</taxon>
        <taxon>Tracheophyta</taxon>
        <taxon>Spermatophyta</taxon>
        <taxon>Magnoliopsida</taxon>
        <taxon>Liliopsida</taxon>
        <taxon>Poales</taxon>
        <taxon>Poaceae</taxon>
        <taxon>PACMAD clade</taxon>
        <taxon>Panicoideae</taxon>
        <taxon>Andropogonodae</taxon>
        <taxon>Andropogoneae</taxon>
        <taxon>Saccharinae</taxon>
        <taxon>Miscanthus</taxon>
    </lineage>
</organism>
<keyword evidence="5" id="KW-1185">Reference proteome</keyword>
<dbReference type="SUPFAM" id="SSF48452">
    <property type="entry name" value="TPR-like"/>
    <property type="match status" value="1"/>
</dbReference>
<dbReference type="Pfam" id="PF01535">
    <property type="entry name" value="PPR"/>
    <property type="match status" value="7"/>
</dbReference>
<evidence type="ECO:0000256" key="1">
    <source>
        <dbReference type="ARBA" id="ARBA00022737"/>
    </source>
</evidence>
<evidence type="ECO:0000313" key="5">
    <source>
        <dbReference type="Proteomes" id="UP000604825"/>
    </source>
</evidence>
<dbReference type="PANTHER" id="PTHR47926">
    <property type="entry name" value="PENTATRICOPEPTIDE REPEAT-CONTAINING PROTEIN"/>
    <property type="match status" value="1"/>
</dbReference>
<name>A0A811MQA8_9POAL</name>
<feature type="repeat" description="PPR" evidence="3">
    <location>
        <begin position="243"/>
        <end position="273"/>
    </location>
</feature>
<dbReference type="GO" id="GO:0048731">
    <property type="term" value="P:system development"/>
    <property type="evidence" value="ECO:0007669"/>
    <property type="project" value="UniProtKB-ARBA"/>
</dbReference>
<evidence type="ECO:0008006" key="6">
    <source>
        <dbReference type="Google" id="ProtNLM"/>
    </source>
</evidence>
<dbReference type="Proteomes" id="UP000604825">
    <property type="component" value="Unassembled WGS sequence"/>
</dbReference>
<dbReference type="InterPro" id="IPR046848">
    <property type="entry name" value="E_motif"/>
</dbReference>
<dbReference type="OrthoDB" id="185373at2759"/>
<dbReference type="AlphaFoldDB" id="A0A811MQA8"/>
<dbReference type="PANTHER" id="PTHR47926:SF380">
    <property type="entry name" value="PENTATRICOPEPTIDE REPEAT-CONTAINING PROTEIN"/>
    <property type="match status" value="1"/>
</dbReference>
<accession>A0A811MQA8</accession>
<dbReference type="PROSITE" id="PS51375">
    <property type="entry name" value="PPR"/>
    <property type="match status" value="6"/>
</dbReference>
<feature type="repeat" description="PPR" evidence="3">
    <location>
        <begin position="274"/>
        <end position="308"/>
    </location>
</feature>
<dbReference type="Gene3D" id="1.25.40.10">
    <property type="entry name" value="Tetratricopeptide repeat domain"/>
    <property type="match status" value="5"/>
</dbReference>
<comment type="caution">
    <text evidence="4">The sequence shown here is derived from an EMBL/GenBank/DDBJ whole genome shotgun (WGS) entry which is preliminary data.</text>
</comment>
<keyword evidence="1" id="KW-0677">Repeat</keyword>
<evidence type="ECO:0000256" key="3">
    <source>
        <dbReference type="PROSITE-ProRule" id="PRU00708"/>
    </source>
</evidence>
<evidence type="ECO:0000256" key="2">
    <source>
        <dbReference type="ARBA" id="ARBA00022946"/>
    </source>
</evidence>
<dbReference type="InterPro" id="IPR011990">
    <property type="entry name" value="TPR-like_helical_dom_sf"/>
</dbReference>
<feature type="repeat" description="PPR" evidence="3">
    <location>
        <begin position="338"/>
        <end position="368"/>
    </location>
</feature>
<protein>
    <recommendedName>
        <fullName evidence="6">Pentatricopeptide repeat-containing protein</fullName>
    </recommendedName>
</protein>
<dbReference type="GO" id="GO:0003723">
    <property type="term" value="F:RNA binding"/>
    <property type="evidence" value="ECO:0007669"/>
    <property type="project" value="InterPro"/>
</dbReference>
<sequence>MLRRRRRVLPLLVQCSQIRRHSTVPRSRPPPQRRARGDIRYTSSDDTHALGLARRRRDATGTAALRFHGTVAEPVNPTRQRAAHDDVCSTTGQDPRPQHGAAATRAVLDDYETLGRDAAAYAAMVALRLRERDLPRAEALFRAAPSAARGLYLDTVMLGGYAKAGRVDRARELFDGMPVKNVVTWTSMVSGYFRAGRVREARELFDVMPDRNDYSWTTVVQGYTSNGMLREAREMFDRMPHRNVVACTAMVKAYVDSGQIQQAWELFDMMPERNSYSWNAMISGFLSIGKVAEAVQLFERMPHRHRNAVSWTTMVTGLAKNGLACRAREFFDRMPAKDTAACNAMITVYANNGQLNEVQRLFDSMLAKDLVTWSTIIEAYSKNECKHEALNMFLLMRRSAVSPNIRTLISILVISESTGEVKQIHGLVITLGFLSETSLGNALLTMYSRSGDLMSAWFAFQRLEEKDAITWTSIVQAFANHGFGYHALQGFAQMLRHGYKPSSTTFTAVLSACRHAGLVEKGRNMFKSTYHVYGVEPTIEHYSCLVDLLGRAGYVREAKQLVDGMLPGMRDEAILATLLGACVMHNEVEVAREVGEDLVRFDPSGSGGYRLLANVFASHGMWDETAKVWKVMRGSKAKRTTGFSQIEVNMRNHVFYSRDQEHPQCAEIYEMLNDAVVPQMKAALLVLLRHTVMINEEISLTLKGNCLSIVLS</sequence>
<feature type="repeat" description="PPR" evidence="3">
    <location>
        <begin position="369"/>
        <end position="403"/>
    </location>
</feature>
<keyword evidence="2" id="KW-0809">Transit peptide</keyword>
<dbReference type="InterPro" id="IPR046960">
    <property type="entry name" value="PPR_At4g14850-like_plant"/>
</dbReference>
<feature type="repeat" description="PPR" evidence="3">
    <location>
        <begin position="181"/>
        <end position="215"/>
    </location>
</feature>
<dbReference type="InterPro" id="IPR002885">
    <property type="entry name" value="PPR_rpt"/>
</dbReference>